<keyword evidence="3" id="KW-0175">Coiled coil</keyword>
<dbReference type="GO" id="GO:0006888">
    <property type="term" value="P:endoplasmic reticulum to Golgi vesicle-mediated transport"/>
    <property type="evidence" value="ECO:0007669"/>
    <property type="project" value="TreeGrafter"/>
</dbReference>
<evidence type="ECO:0000259" key="5">
    <source>
        <dbReference type="Pfam" id="PF04869"/>
    </source>
</evidence>
<dbReference type="Pfam" id="PF04871">
    <property type="entry name" value="Uso1_p115_C"/>
    <property type="match status" value="1"/>
</dbReference>
<dbReference type="Pfam" id="PF04869">
    <property type="entry name" value="Uso1_p115_head"/>
    <property type="match status" value="1"/>
</dbReference>
<name>A0A017S5T8_ASPRC</name>
<feature type="region of interest" description="Disordered" evidence="4">
    <location>
        <begin position="1223"/>
        <end position="1252"/>
    </location>
</feature>
<reference evidence="8" key="1">
    <citation type="journal article" date="2014" name="Nat. Commun.">
        <title>Genomic adaptations of the halophilic Dead Sea filamentous fungus Eurotium rubrum.</title>
        <authorList>
            <person name="Kis-Papo T."/>
            <person name="Weig A.R."/>
            <person name="Riley R."/>
            <person name="Persoh D."/>
            <person name="Salamov A."/>
            <person name="Sun H."/>
            <person name="Lipzen A."/>
            <person name="Wasser S.P."/>
            <person name="Rambold G."/>
            <person name="Grigoriev I.V."/>
            <person name="Nevo E."/>
        </authorList>
    </citation>
    <scope>NUCLEOTIDE SEQUENCE [LARGE SCALE GENOMIC DNA]</scope>
    <source>
        <strain evidence="8">CBS 135680</strain>
    </source>
</reference>
<dbReference type="AlphaFoldDB" id="A0A017S5T8"/>
<evidence type="ECO:0000313" key="7">
    <source>
        <dbReference type="EMBL" id="EYE92327.1"/>
    </source>
</evidence>
<feature type="compositionally biased region" description="Basic and acidic residues" evidence="4">
    <location>
        <begin position="1119"/>
        <end position="1141"/>
    </location>
</feature>
<evidence type="ECO:0000256" key="2">
    <source>
        <dbReference type="ARBA" id="ARBA00023034"/>
    </source>
</evidence>
<comment type="subcellular location">
    <subcellularLocation>
        <location evidence="1">Golgi apparatus</location>
    </subcellularLocation>
</comment>
<dbReference type="InterPro" id="IPR016024">
    <property type="entry name" value="ARM-type_fold"/>
</dbReference>
<dbReference type="InterPro" id="IPR006953">
    <property type="entry name" value="Vesicle_Uso1_P115_head"/>
</dbReference>
<dbReference type="PANTHER" id="PTHR10013:SF0">
    <property type="entry name" value="GENERAL VESICULAR TRANSPORT FACTOR P115"/>
    <property type="match status" value="1"/>
</dbReference>
<accession>A0A017S5T8</accession>
<dbReference type="Proteomes" id="UP000019804">
    <property type="component" value="Unassembled WGS sequence"/>
</dbReference>
<feature type="domain" description="Vesicle tethering protein Uso1/P115-like head" evidence="5">
    <location>
        <begin position="340"/>
        <end position="655"/>
    </location>
</feature>
<gene>
    <name evidence="7" type="ORF">EURHEDRAFT_517610</name>
</gene>
<dbReference type="InterPro" id="IPR024095">
    <property type="entry name" value="Vesicle_P115"/>
</dbReference>
<keyword evidence="2" id="KW-0333">Golgi apparatus</keyword>
<protein>
    <submittedName>
        <fullName evidence="7">Aousoa</fullName>
    </submittedName>
</protein>
<dbReference type="Gene3D" id="1.10.287.1490">
    <property type="match status" value="1"/>
</dbReference>
<evidence type="ECO:0000256" key="3">
    <source>
        <dbReference type="ARBA" id="ARBA00023054"/>
    </source>
</evidence>
<dbReference type="GO" id="GO:0048280">
    <property type="term" value="P:vesicle fusion with Golgi apparatus"/>
    <property type="evidence" value="ECO:0007669"/>
    <property type="project" value="InterPro"/>
</dbReference>
<feature type="compositionally biased region" description="Basic and acidic residues" evidence="4">
    <location>
        <begin position="978"/>
        <end position="1032"/>
    </location>
</feature>
<organism evidence="7 8">
    <name type="scientific">Aspergillus ruber (strain CBS 135680)</name>
    <dbReference type="NCBI Taxonomy" id="1388766"/>
    <lineage>
        <taxon>Eukaryota</taxon>
        <taxon>Fungi</taxon>
        <taxon>Dikarya</taxon>
        <taxon>Ascomycota</taxon>
        <taxon>Pezizomycotina</taxon>
        <taxon>Eurotiomycetes</taxon>
        <taxon>Eurotiomycetidae</taxon>
        <taxon>Eurotiales</taxon>
        <taxon>Aspergillaceae</taxon>
        <taxon>Aspergillus</taxon>
        <taxon>Aspergillus subgen. Aspergillus</taxon>
    </lineage>
</organism>
<dbReference type="GO" id="GO:0005783">
    <property type="term" value="C:endoplasmic reticulum"/>
    <property type="evidence" value="ECO:0007669"/>
    <property type="project" value="TreeGrafter"/>
</dbReference>
<feature type="domain" description="Uso1/p115-like vesicle tethering protein C-terminal" evidence="6">
    <location>
        <begin position="1118"/>
        <end position="1249"/>
    </location>
</feature>
<feature type="region of interest" description="Disordered" evidence="4">
    <location>
        <begin position="1170"/>
        <end position="1203"/>
    </location>
</feature>
<dbReference type="InterPro" id="IPR006955">
    <property type="entry name" value="Uso1_p115_C"/>
</dbReference>
<dbReference type="HOGENOM" id="CLU_006318_4_0_1"/>
<dbReference type="OrthoDB" id="198977at2759"/>
<dbReference type="PANTHER" id="PTHR10013">
    <property type="entry name" value="GENERAL VESICULAR TRANSPORT FACTOR P115"/>
    <property type="match status" value="1"/>
</dbReference>
<evidence type="ECO:0000313" key="8">
    <source>
        <dbReference type="Proteomes" id="UP000019804"/>
    </source>
</evidence>
<feature type="compositionally biased region" description="Basic and acidic residues" evidence="4">
    <location>
        <begin position="1048"/>
        <end position="1099"/>
    </location>
</feature>
<feature type="compositionally biased region" description="Basic and acidic residues" evidence="4">
    <location>
        <begin position="1223"/>
        <end position="1232"/>
    </location>
</feature>
<evidence type="ECO:0000259" key="6">
    <source>
        <dbReference type="Pfam" id="PF04871"/>
    </source>
</evidence>
<feature type="compositionally biased region" description="Acidic residues" evidence="4">
    <location>
        <begin position="1236"/>
        <end position="1252"/>
    </location>
</feature>
<feature type="compositionally biased region" description="Polar residues" evidence="4">
    <location>
        <begin position="1109"/>
        <end position="1118"/>
    </location>
</feature>
<proteinExistence type="predicted"/>
<dbReference type="GO" id="GO:0005795">
    <property type="term" value="C:Golgi stack"/>
    <property type="evidence" value="ECO:0007669"/>
    <property type="project" value="TreeGrafter"/>
</dbReference>
<dbReference type="GO" id="GO:0012507">
    <property type="term" value="C:ER to Golgi transport vesicle membrane"/>
    <property type="evidence" value="ECO:0007669"/>
    <property type="project" value="TreeGrafter"/>
</dbReference>
<dbReference type="GO" id="GO:0048211">
    <property type="term" value="P:Golgi vesicle docking"/>
    <property type="evidence" value="ECO:0007669"/>
    <property type="project" value="TreeGrafter"/>
</dbReference>
<dbReference type="GeneID" id="63701704"/>
<feature type="region of interest" description="Disordered" evidence="4">
    <location>
        <begin position="978"/>
        <end position="1153"/>
    </location>
</feature>
<evidence type="ECO:0000256" key="4">
    <source>
        <dbReference type="SAM" id="MobiDB-lite"/>
    </source>
</evidence>
<dbReference type="FunFam" id="1.25.10.10:FF:000296">
    <property type="entry name" value="Related to transport protein USO1"/>
    <property type="match status" value="1"/>
</dbReference>
<dbReference type="RefSeq" id="XP_040636015.1">
    <property type="nucleotide sequence ID" value="XM_040786580.1"/>
</dbReference>
<feature type="compositionally biased region" description="Polar residues" evidence="4">
    <location>
        <begin position="1170"/>
        <end position="1183"/>
    </location>
</feature>
<dbReference type="STRING" id="1388766.A0A017S5T8"/>
<dbReference type="Gene3D" id="1.25.10.10">
    <property type="entry name" value="Leucine-rich Repeat Variant"/>
    <property type="match status" value="1"/>
</dbReference>
<keyword evidence="8" id="KW-1185">Reference proteome</keyword>
<evidence type="ECO:0000256" key="1">
    <source>
        <dbReference type="ARBA" id="ARBA00004555"/>
    </source>
</evidence>
<sequence length="1252" mass="139994">MFRILESQAPAKQTATDTINTLSSRLQSVTLLEDRRAAILGLRSFAKIYPASVASESLRPLISSLRNDQEDVDTVKVILETLLNLFSPDENSPEASDEIALWLADEFTQRQDNITTLLDLLETNDFYSRLYSLQLISLISSARPERTQECIFTAPLGIPRLVSALNDVREPVRNEALVLLIALTPSSEELQKLVAFENAFETVFSLIEAEGALTHGSEVVEDCLALLANLLRLNISNQSYFRETGCVKRLAKLLADVNQEQDPDEPSPWILAHRDKNIWGTLAIIQLFLAKGGVNTPANQMVFWHNGVMEQVLNLAFGQRFTVNITSKALATCADLIRGNPGLQEQFGDVEVLWGSEPTSERTPNGEVMVNGFQRINVIEALLKLSLEPASIQQLDARLAACECIKAFFANHSGIRQHVLRRAIDGHLSGQDEIPNILSVLLTPPESRGNADLYQTWMASVLMFHLIFEDPEAKSIAMKVTEGDAESGEEVITCVQTIVGHLITGMQRGDDERISVGYLMLLCGWLFEDPDVVNDFLGEGSSIQTLLQETKLRGVSNVLVPGLSTILLGIIYEFSSKDSPIPRETLHKLLMEQMGREPYIDKITRFRESPLVRDFEVLPQTVGATQHDGGLPDIFFDRTFIDFLKDNFSRMLRAIDREPGLEISVISNGVQRGISREMVDSLRSELEDRSQAVQKLEADLLSLKRKLEQEQSELMRAMDSNSVETSRIKQINEALQRNHEQELRRLEEQHNQAKNGLLKQHGDQLRALDSQLKEISADREKRGQQYEAEIAELQETINLLESDITRSKEQQTTESARLQKIIQSLESGLSQSREQQASEVDRLQKTIQSLGADLSQAREQAGEVANLQKTIQSLEYDLVSAQEQHAGENANLRGTIEKLESDAGQFREQHAIGLANKDKAIRDLQSDMEALKKQHEKEVADQKVMIETLQTDLDKAKDKFTNDTKAIHDEYSGKLSALEKRAEEAERKAEEAEANAKKQAEEASLKSESADADGKKTAKELKDLRAELDKAKSQLKQAEQKGGSANADAKKTAKELENLRKELDKAKSQIMEAEQKGSSDAKKAAKELQDLQTEFDKARVQIKQAEQKGATTNASTEKNAQELESLRSELDTAKSQLKEAEQMGEDADADAKKNVQELKDLRIQLEKANSQIKEAKEASNSSQSELDKAKSEAKEKEDARKAAQSELEDLLIVFGDLEAKREQDKKRLKDLGQEVSEAEDDDEDDEEEGYDE</sequence>
<feature type="compositionally biased region" description="Basic and acidic residues" evidence="4">
    <location>
        <begin position="1185"/>
        <end position="1203"/>
    </location>
</feature>
<dbReference type="SUPFAM" id="SSF48371">
    <property type="entry name" value="ARM repeat"/>
    <property type="match status" value="1"/>
</dbReference>
<dbReference type="EMBL" id="KK088437">
    <property type="protein sequence ID" value="EYE92327.1"/>
    <property type="molecule type" value="Genomic_DNA"/>
</dbReference>
<dbReference type="InterPro" id="IPR011989">
    <property type="entry name" value="ARM-like"/>
</dbReference>
<dbReference type="GO" id="GO:0006886">
    <property type="term" value="P:intracellular protein transport"/>
    <property type="evidence" value="ECO:0007669"/>
    <property type="project" value="InterPro"/>
</dbReference>
<dbReference type="GO" id="GO:0000139">
    <property type="term" value="C:Golgi membrane"/>
    <property type="evidence" value="ECO:0007669"/>
    <property type="project" value="InterPro"/>
</dbReference>